<keyword evidence="3 4" id="KW-0472">Membrane</keyword>
<dbReference type="Gene3D" id="1.20.1250.20">
    <property type="entry name" value="MFS general substrate transporter like domains"/>
    <property type="match status" value="2"/>
</dbReference>
<dbReference type="PANTHER" id="PTHR11360">
    <property type="entry name" value="MONOCARBOXYLATE TRANSPORTER"/>
    <property type="match status" value="1"/>
</dbReference>
<name>A0ABW2ZAW1_9FLAO</name>
<keyword evidence="1 4" id="KW-0812">Transmembrane</keyword>
<feature type="transmembrane region" description="Helical" evidence="4">
    <location>
        <begin position="262"/>
        <end position="280"/>
    </location>
</feature>
<dbReference type="InterPro" id="IPR020846">
    <property type="entry name" value="MFS_dom"/>
</dbReference>
<dbReference type="RefSeq" id="WP_386782335.1">
    <property type="nucleotide sequence ID" value="NZ_JBHTIC010000008.1"/>
</dbReference>
<feature type="transmembrane region" description="Helical" evidence="4">
    <location>
        <begin position="226"/>
        <end position="250"/>
    </location>
</feature>
<evidence type="ECO:0000256" key="3">
    <source>
        <dbReference type="ARBA" id="ARBA00023136"/>
    </source>
</evidence>
<feature type="transmembrane region" description="Helical" evidence="4">
    <location>
        <begin position="159"/>
        <end position="183"/>
    </location>
</feature>
<feature type="transmembrane region" description="Helical" evidence="4">
    <location>
        <begin position="136"/>
        <end position="153"/>
    </location>
</feature>
<dbReference type="InterPro" id="IPR050327">
    <property type="entry name" value="Proton-linked_MCT"/>
</dbReference>
<sequence length="421" mass="45753">MNTQHLKNRWLIAASAVGIQVSIGSVYAYSVMTNPVKDIFEVEGSAIKWAFKLAILMLGFSAAFLGKWVEKVGPQRSGTTAGILYGIGIVTTGIAIHIGSLPLFYIGYGIIGGIGLGLGYISPISTLVKWFPDKKGLATGMAIMGFGFSALIFGPFMQYLFNTVGIANAFYVLGSIFMVLIVGSARYMQQPPKEYIPEGYYPENNTLKQQDLENISAKEAIKKPRFYYLWLMMFINIACGIALISSASPILQEKLNYSPMEAAAMVGFIGIFNGLGRLFWSSLSDYLGRITIYILFFAFQIVAFYLLPALAYELLFLATLFTIISMYGGGFAMLPAFISDLFGTKELGAIQGLILTAWGLAGVVGPTIYDVVKAKTGSLDATLYVFASLFIVALIVAIVMKFSITKAHKNKTNSLKLATAS</sequence>
<dbReference type="InterPro" id="IPR036259">
    <property type="entry name" value="MFS_trans_sf"/>
</dbReference>
<dbReference type="PROSITE" id="PS50850">
    <property type="entry name" value="MFS"/>
    <property type="match status" value="1"/>
</dbReference>
<comment type="caution">
    <text evidence="6">The sequence shown here is derived from an EMBL/GenBank/DDBJ whole genome shotgun (WGS) entry which is preliminary data.</text>
</comment>
<dbReference type="PANTHER" id="PTHR11360:SF317">
    <property type="entry name" value="MAJOR FACILITATOR SUPERFAMILY (MFS) PROFILE DOMAIN-CONTAINING PROTEIN-RELATED"/>
    <property type="match status" value="1"/>
</dbReference>
<feature type="transmembrane region" description="Helical" evidence="4">
    <location>
        <begin position="49"/>
        <end position="69"/>
    </location>
</feature>
<dbReference type="InterPro" id="IPR011701">
    <property type="entry name" value="MFS"/>
</dbReference>
<feature type="transmembrane region" description="Helical" evidence="4">
    <location>
        <begin position="12"/>
        <end position="29"/>
    </location>
</feature>
<evidence type="ECO:0000313" key="7">
    <source>
        <dbReference type="Proteomes" id="UP001597032"/>
    </source>
</evidence>
<evidence type="ECO:0000256" key="2">
    <source>
        <dbReference type="ARBA" id="ARBA00022989"/>
    </source>
</evidence>
<gene>
    <name evidence="6" type="ORF">ACFQZW_08405</name>
</gene>
<feature type="domain" description="Major facilitator superfamily (MFS) profile" evidence="5">
    <location>
        <begin position="11"/>
        <end position="405"/>
    </location>
</feature>
<proteinExistence type="predicted"/>
<accession>A0ABW2ZAW1</accession>
<evidence type="ECO:0000259" key="5">
    <source>
        <dbReference type="PROSITE" id="PS50850"/>
    </source>
</evidence>
<dbReference type="Pfam" id="PF07690">
    <property type="entry name" value="MFS_1"/>
    <property type="match status" value="1"/>
</dbReference>
<keyword evidence="2 4" id="KW-1133">Transmembrane helix</keyword>
<feature type="transmembrane region" description="Helical" evidence="4">
    <location>
        <begin position="81"/>
        <end position="99"/>
    </location>
</feature>
<organism evidence="6 7">
    <name type="scientific">Lutibacter aestuarii</name>
    <dbReference type="NCBI Taxonomy" id="861111"/>
    <lineage>
        <taxon>Bacteria</taxon>
        <taxon>Pseudomonadati</taxon>
        <taxon>Bacteroidota</taxon>
        <taxon>Flavobacteriia</taxon>
        <taxon>Flavobacteriales</taxon>
        <taxon>Flavobacteriaceae</taxon>
        <taxon>Lutibacter</taxon>
    </lineage>
</organism>
<protein>
    <submittedName>
        <fullName evidence="6">OFA family MFS transporter</fullName>
    </submittedName>
</protein>
<feature type="transmembrane region" description="Helical" evidence="4">
    <location>
        <begin position="316"/>
        <end position="338"/>
    </location>
</feature>
<dbReference type="Proteomes" id="UP001597032">
    <property type="component" value="Unassembled WGS sequence"/>
</dbReference>
<feature type="transmembrane region" description="Helical" evidence="4">
    <location>
        <begin position="105"/>
        <end position="124"/>
    </location>
</feature>
<evidence type="ECO:0000256" key="4">
    <source>
        <dbReference type="SAM" id="Phobius"/>
    </source>
</evidence>
<dbReference type="EMBL" id="JBHTIC010000008">
    <property type="protein sequence ID" value="MFD0762100.1"/>
    <property type="molecule type" value="Genomic_DNA"/>
</dbReference>
<feature type="transmembrane region" description="Helical" evidence="4">
    <location>
        <begin position="350"/>
        <end position="369"/>
    </location>
</feature>
<reference evidence="7" key="1">
    <citation type="journal article" date="2019" name="Int. J. Syst. Evol. Microbiol.">
        <title>The Global Catalogue of Microorganisms (GCM) 10K type strain sequencing project: providing services to taxonomists for standard genome sequencing and annotation.</title>
        <authorList>
            <consortium name="The Broad Institute Genomics Platform"/>
            <consortium name="The Broad Institute Genome Sequencing Center for Infectious Disease"/>
            <person name="Wu L."/>
            <person name="Ma J."/>
        </authorList>
    </citation>
    <scope>NUCLEOTIDE SEQUENCE [LARGE SCALE GENOMIC DNA]</scope>
    <source>
        <strain evidence="7">CCUG 60022</strain>
    </source>
</reference>
<evidence type="ECO:0000256" key="1">
    <source>
        <dbReference type="ARBA" id="ARBA00022692"/>
    </source>
</evidence>
<evidence type="ECO:0000313" key="6">
    <source>
        <dbReference type="EMBL" id="MFD0762100.1"/>
    </source>
</evidence>
<dbReference type="SUPFAM" id="SSF103473">
    <property type="entry name" value="MFS general substrate transporter"/>
    <property type="match status" value="1"/>
</dbReference>
<keyword evidence="7" id="KW-1185">Reference proteome</keyword>
<feature type="transmembrane region" description="Helical" evidence="4">
    <location>
        <begin position="381"/>
        <end position="404"/>
    </location>
</feature>
<dbReference type="CDD" id="cd17353">
    <property type="entry name" value="MFS_OFA_like"/>
    <property type="match status" value="1"/>
</dbReference>
<feature type="transmembrane region" description="Helical" evidence="4">
    <location>
        <begin position="292"/>
        <end position="310"/>
    </location>
</feature>